<organism evidence="3">
    <name type="scientific">Ditylum brightwellii</name>
    <dbReference type="NCBI Taxonomy" id="49249"/>
    <lineage>
        <taxon>Eukaryota</taxon>
        <taxon>Sar</taxon>
        <taxon>Stramenopiles</taxon>
        <taxon>Ochrophyta</taxon>
        <taxon>Bacillariophyta</taxon>
        <taxon>Mediophyceae</taxon>
        <taxon>Lithodesmiophycidae</taxon>
        <taxon>Lithodesmiales</taxon>
        <taxon>Lithodesmiaceae</taxon>
        <taxon>Ditylum</taxon>
    </lineage>
</organism>
<accession>A0A6U3QIU4</accession>
<dbReference type="InterPro" id="IPR037151">
    <property type="entry name" value="AlkB-like_sf"/>
</dbReference>
<reference evidence="3" key="1">
    <citation type="submission" date="2021-01" db="EMBL/GenBank/DDBJ databases">
        <authorList>
            <person name="Corre E."/>
            <person name="Pelletier E."/>
            <person name="Niang G."/>
            <person name="Scheremetjew M."/>
            <person name="Finn R."/>
            <person name="Kale V."/>
            <person name="Holt S."/>
            <person name="Cochrane G."/>
            <person name="Meng A."/>
            <person name="Brown T."/>
            <person name="Cohen L."/>
        </authorList>
    </citation>
    <scope>NUCLEOTIDE SEQUENCE</scope>
    <source>
        <strain evidence="3">Pop2</strain>
    </source>
</reference>
<dbReference type="SUPFAM" id="SSF51197">
    <property type="entry name" value="Clavaminate synthase-like"/>
    <property type="match status" value="1"/>
</dbReference>
<gene>
    <name evidence="3" type="ORF">DBRI1063_LOCUS6675</name>
</gene>
<dbReference type="GO" id="GO:0051213">
    <property type="term" value="F:dioxygenase activity"/>
    <property type="evidence" value="ECO:0007669"/>
    <property type="project" value="InterPro"/>
</dbReference>
<evidence type="ECO:0000313" key="3">
    <source>
        <dbReference type="EMBL" id="CAD9321772.1"/>
    </source>
</evidence>
<feature type="compositionally biased region" description="Polar residues" evidence="1">
    <location>
        <begin position="365"/>
        <end position="378"/>
    </location>
</feature>
<dbReference type="Pfam" id="PF13532">
    <property type="entry name" value="2OG-FeII_Oxy_2"/>
    <property type="match status" value="1"/>
</dbReference>
<evidence type="ECO:0000259" key="2">
    <source>
        <dbReference type="PROSITE" id="PS51471"/>
    </source>
</evidence>
<dbReference type="PANTHER" id="PTHR31212:SF4">
    <property type="entry name" value="ALPHA-KETOGLUTARATE-DEPENDENT DIOXYGENASE ALKB HOMOLOG 3"/>
    <property type="match status" value="1"/>
</dbReference>
<proteinExistence type="predicted"/>
<dbReference type="PROSITE" id="PS51471">
    <property type="entry name" value="FE2OG_OXY"/>
    <property type="match status" value="1"/>
</dbReference>
<dbReference type="InterPro" id="IPR027450">
    <property type="entry name" value="AlkB-like"/>
</dbReference>
<protein>
    <recommendedName>
        <fullName evidence="2">Fe2OG dioxygenase domain-containing protein</fullName>
    </recommendedName>
</protein>
<feature type="compositionally biased region" description="Basic and acidic residues" evidence="1">
    <location>
        <begin position="379"/>
        <end position="395"/>
    </location>
</feature>
<dbReference type="GO" id="GO:0006307">
    <property type="term" value="P:DNA alkylation repair"/>
    <property type="evidence" value="ECO:0007669"/>
    <property type="project" value="InterPro"/>
</dbReference>
<dbReference type="AlphaFoldDB" id="A0A6U3QIU4"/>
<sequence>MSTEEIIDDDAIGLHLLIKRKFPKETSEKWFQTITKNARWHRVKYQSGRFSKSCETPCWTTFYGGREEYSPYEEVPNWFRPLVDEVSSYLGVPFNAMLLRLYFDGNDEIAWHTDGRTFLGDTPTIASLSLGATATFQMRRMLDVWPPTDGSKSCEECIDKTVPQKDFVVRDGDLLVMRSVTQKHWHHRVPKEKGRRPRININFRYIIHGPDAMRGQQTYYKYMVHGDEDSPQNFSFDEIMSLRGGMMNFAKPMNRLKTSNSSSSTHIKPRNCKSQDIFLLGKKQKETTTETAVSEEKEQCNKDNDNNMENLDATIQPPPSTLDSETCAYLNSETDVDASIFLSLPLSIRQEQIDMWKSQKRNAPFHTNQPKRSTTSREVQVDSNKRKLQKRENQKTIDSFFGQR</sequence>
<feature type="domain" description="Fe2OG dioxygenase" evidence="2">
    <location>
        <begin position="93"/>
        <end position="207"/>
    </location>
</feature>
<dbReference type="PANTHER" id="PTHR31212">
    <property type="entry name" value="ALPHA-KETOGLUTARATE-DEPENDENT DIOXYGENASE ALKB HOMOLOG 3"/>
    <property type="match status" value="1"/>
</dbReference>
<feature type="region of interest" description="Disordered" evidence="1">
    <location>
        <begin position="361"/>
        <end position="404"/>
    </location>
</feature>
<dbReference type="InterPro" id="IPR005123">
    <property type="entry name" value="Oxoglu/Fe-dep_dioxygenase_dom"/>
</dbReference>
<name>A0A6U3QIU4_9STRA</name>
<dbReference type="EMBL" id="HBGN01010395">
    <property type="protein sequence ID" value="CAD9321772.1"/>
    <property type="molecule type" value="Transcribed_RNA"/>
</dbReference>
<dbReference type="Gene3D" id="2.60.120.590">
    <property type="entry name" value="Alpha-ketoglutarate-dependent dioxygenase AlkB-like"/>
    <property type="match status" value="1"/>
</dbReference>
<evidence type="ECO:0000256" key="1">
    <source>
        <dbReference type="SAM" id="MobiDB-lite"/>
    </source>
</evidence>
<feature type="compositionally biased region" description="Basic and acidic residues" evidence="1">
    <location>
        <begin position="284"/>
        <end position="305"/>
    </location>
</feature>
<feature type="region of interest" description="Disordered" evidence="1">
    <location>
        <begin position="284"/>
        <end position="309"/>
    </location>
</feature>
<dbReference type="InterPro" id="IPR032854">
    <property type="entry name" value="ALKBH3"/>
</dbReference>